<evidence type="ECO:0000313" key="2">
    <source>
        <dbReference type="EMBL" id="RAV18732.1"/>
    </source>
</evidence>
<dbReference type="AlphaFoldDB" id="A0A329MGD1"/>
<evidence type="ECO:0000256" key="1">
    <source>
        <dbReference type="SAM" id="MobiDB-lite"/>
    </source>
</evidence>
<sequence>MLRKTEIRNTRKRNDETKSSDFQHTIGPSNTHFIAQLQKQYGNAATLRLIQTKMSGNNPPVQRFPVKNQETGKYADSNYKGVVLEPVEGESDTYMLPDGKKVMWDGDYYDCTSNVKVDISGYDSTSGDDAGGESYKYNPALLQGELMSLSEVIGLVSMRSDIDTEQEKGKSGKYAEDMKRGAMFPPIKLTKYEDGTYGLSDGNHRIEAALINKYTRIPVNFFQEINGEIKPVKSFV</sequence>
<dbReference type="SUPFAM" id="SSF110849">
    <property type="entry name" value="ParB/Sulfiredoxin"/>
    <property type="match status" value="1"/>
</dbReference>
<dbReference type="InterPro" id="IPR036086">
    <property type="entry name" value="ParB/Sulfiredoxin_sf"/>
</dbReference>
<evidence type="ECO:0000313" key="3">
    <source>
        <dbReference type="Proteomes" id="UP000250369"/>
    </source>
</evidence>
<feature type="compositionally biased region" description="Basic and acidic residues" evidence="1">
    <location>
        <begin position="1"/>
        <end position="21"/>
    </location>
</feature>
<gene>
    <name evidence="2" type="ORF">DQG23_23635</name>
</gene>
<accession>A0A329MGD1</accession>
<evidence type="ECO:0008006" key="4">
    <source>
        <dbReference type="Google" id="ProtNLM"/>
    </source>
</evidence>
<feature type="region of interest" description="Disordered" evidence="1">
    <location>
        <begin position="1"/>
        <end position="26"/>
    </location>
</feature>
<organism evidence="2 3">
    <name type="scientific">Paenibacillus contaminans</name>
    <dbReference type="NCBI Taxonomy" id="450362"/>
    <lineage>
        <taxon>Bacteria</taxon>
        <taxon>Bacillati</taxon>
        <taxon>Bacillota</taxon>
        <taxon>Bacilli</taxon>
        <taxon>Bacillales</taxon>
        <taxon>Paenibacillaceae</taxon>
        <taxon>Paenibacillus</taxon>
    </lineage>
</organism>
<comment type="caution">
    <text evidence="2">The sequence shown here is derived from an EMBL/GenBank/DDBJ whole genome shotgun (WGS) entry which is preliminary data.</text>
</comment>
<name>A0A329MGD1_9BACL</name>
<dbReference type="Proteomes" id="UP000250369">
    <property type="component" value="Unassembled WGS sequence"/>
</dbReference>
<reference evidence="2 3" key="1">
    <citation type="journal article" date="2009" name="Int. J. Syst. Evol. Microbiol.">
        <title>Paenibacillus contaminans sp. nov., isolated from a contaminated laboratory plate.</title>
        <authorList>
            <person name="Chou J.H."/>
            <person name="Lee J.H."/>
            <person name="Lin M.C."/>
            <person name="Chang P.S."/>
            <person name="Arun A.B."/>
            <person name="Young C.C."/>
            <person name="Chen W.M."/>
        </authorList>
    </citation>
    <scope>NUCLEOTIDE SEQUENCE [LARGE SCALE GENOMIC DNA]</scope>
    <source>
        <strain evidence="2 3">CKOBP-6</strain>
    </source>
</reference>
<dbReference type="RefSeq" id="WP_113033350.1">
    <property type="nucleotide sequence ID" value="NZ_QMFB01000015.1"/>
</dbReference>
<protein>
    <recommendedName>
        <fullName evidence="4">ParB/Sulfiredoxin domain-containing protein</fullName>
    </recommendedName>
</protein>
<dbReference type="EMBL" id="QMFB01000015">
    <property type="protein sequence ID" value="RAV18732.1"/>
    <property type="molecule type" value="Genomic_DNA"/>
</dbReference>
<dbReference type="OrthoDB" id="9151909at2"/>
<proteinExistence type="predicted"/>
<dbReference type="CDD" id="cd16387">
    <property type="entry name" value="ParB_N_Srx"/>
    <property type="match status" value="1"/>
</dbReference>
<keyword evidence="3" id="KW-1185">Reference proteome</keyword>